<organism evidence="3 4">
    <name type="scientific">Natronoglycomyces albus</name>
    <dbReference type="NCBI Taxonomy" id="2811108"/>
    <lineage>
        <taxon>Bacteria</taxon>
        <taxon>Bacillati</taxon>
        <taxon>Actinomycetota</taxon>
        <taxon>Actinomycetes</taxon>
        <taxon>Glycomycetales</taxon>
        <taxon>Glycomycetaceae</taxon>
        <taxon>Natronoglycomyces</taxon>
    </lineage>
</organism>
<evidence type="ECO:0000313" key="3">
    <source>
        <dbReference type="EMBL" id="QSB04920.1"/>
    </source>
</evidence>
<protein>
    <recommendedName>
        <fullName evidence="2">DUF7134 domain-containing protein</fullName>
    </recommendedName>
</protein>
<feature type="transmembrane region" description="Helical" evidence="1">
    <location>
        <begin position="57"/>
        <end position="73"/>
    </location>
</feature>
<dbReference type="InterPro" id="IPR055558">
    <property type="entry name" value="DUF7134"/>
</dbReference>
<dbReference type="AlphaFoldDB" id="A0A895XRP4"/>
<feature type="transmembrane region" description="Helical" evidence="1">
    <location>
        <begin position="20"/>
        <end position="37"/>
    </location>
</feature>
<dbReference type="EMBL" id="CP070496">
    <property type="protein sequence ID" value="QSB04920.1"/>
    <property type="molecule type" value="Genomic_DNA"/>
</dbReference>
<accession>A0A895XRP4</accession>
<proteinExistence type="predicted"/>
<reference evidence="3" key="1">
    <citation type="submission" date="2021-02" db="EMBL/GenBank/DDBJ databases">
        <title>Natronoglycomyces albus gen. nov., sp. nov, a haloalkaliphilic actinobacterium from a soda solonchak soil.</title>
        <authorList>
            <person name="Sorokin D.Y."/>
            <person name="Khijniak T.V."/>
            <person name="Zakharycheva A.P."/>
            <person name="Boueva O.V."/>
            <person name="Ariskina E.V."/>
            <person name="Hahnke R.L."/>
            <person name="Bunk B."/>
            <person name="Sproer C."/>
            <person name="Schumann P."/>
            <person name="Evtushenko L.I."/>
            <person name="Kublanov I.V."/>
        </authorList>
    </citation>
    <scope>NUCLEOTIDE SEQUENCE</scope>
    <source>
        <strain evidence="3">DSM 106290</strain>
    </source>
</reference>
<keyword evidence="1" id="KW-0812">Transmembrane</keyword>
<dbReference type="RefSeq" id="WP_213170921.1">
    <property type="nucleotide sequence ID" value="NZ_CP070496.1"/>
</dbReference>
<dbReference type="Proteomes" id="UP000662939">
    <property type="component" value="Chromosome"/>
</dbReference>
<feature type="domain" description="DUF7134" evidence="2">
    <location>
        <begin position="22"/>
        <end position="178"/>
    </location>
</feature>
<feature type="transmembrane region" description="Helical" evidence="1">
    <location>
        <begin position="80"/>
        <end position="97"/>
    </location>
</feature>
<gene>
    <name evidence="3" type="ORF">JQS30_14310</name>
</gene>
<evidence type="ECO:0000313" key="4">
    <source>
        <dbReference type="Proteomes" id="UP000662939"/>
    </source>
</evidence>
<feature type="transmembrane region" description="Helical" evidence="1">
    <location>
        <begin position="148"/>
        <end position="170"/>
    </location>
</feature>
<evidence type="ECO:0000259" key="2">
    <source>
        <dbReference type="Pfam" id="PF23539"/>
    </source>
</evidence>
<keyword evidence="4" id="KW-1185">Reference proteome</keyword>
<dbReference type="KEGG" id="nav:JQS30_14310"/>
<dbReference type="Pfam" id="PF23539">
    <property type="entry name" value="DUF7134"/>
    <property type="match status" value="1"/>
</dbReference>
<sequence>MSTLTATESHSMLRRTGIRASDLVIAGLVLVVELAATAMSEPLNLVPGWGQTTSTDWLAFTIVTLGCLALVWRRDRPVPVMVVTMVMYGAFMLRDYELGMFLPPMVALYTVATLGQARLWTLAITAFGLAVSALWIRARAEGIAEDGVVTLVWVSFGVVITIFYVGSYAIGDIVRSHRMLRRRRGRTNP</sequence>
<keyword evidence="1" id="KW-1133">Transmembrane helix</keyword>
<evidence type="ECO:0000256" key="1">
    <source>
        <dbReference type="SAM" id="Phobius"/>
    </source>
</evidence>
<keyword evidence="1" id="KW-0472">Membrane</keyword>
<feature type="transmembrane region" description="Helical" evidence="1">
    <location>
        <begin position="117"/>
        <end position="136"/>
    </location>
</feature>
<name>A0A895XRP4_9ACTN</name>